<dbReference type="EMBL" id="JBHUEE010000004">
    <property type="protein sequence ID" value="MFD1718158.1"/>
    <property type="molecule type" value="Genomic_DNA"/>
</dbReference>
<dbReference type="Pfam" id="PF08279">
    <property type="entry name" value="HTH_11"/>
    <property type="match status" value="1"/>
</dbReference>
<feature type="domain" description="Helix-turn-helix type 11" evidence="2">
    <location>
        <begin position="35"/>
        <end position="79"/>
    </location>
</feature>
<dbReference type="InterPro" id="IPR050313">
    <property type="entry name" value="Carb_Metab_HTH_regulators"/>
</dbReference>
<feature type="region of interest" description="Disordered" evidence="1">
    <location>
        <begin position="1"/>
        <end position="34"/>
    </location>
</feature>
<feature type="compositionally biased region" description="Basic and acidic residues" evidence="1">
    <location>
        <begin position="11"/>
        <end position="34"/>
    </location>
</feature>
<feature type="region of interest" description="Disordered" evidence="1">
    <location>
        <begin position="251"/>
        <end position="279"/>
    </location>
</feature>
<proteinExistence type="predicted"/>
<feature type="compositionally biased region" description="Pro residues" evidence="1">
    <location>
        <begin position="1"/>
        <end position="10"/>
    </location>
</feature>
<evidence type="ECO:0000256" key="1">
    <source>
        <dbReference type="SAM" id="MobiDB-lite"/>
    </source>
</evidence>
<dbReference type="SUPFAM" id="SSF46785">
    <property type="entry name" value="Winged helix' DNA-binding domain"/>
    <property type="match status" value="1"/>
</dbReference>
<dbReference type="Gene3D" id="1.10.10.10">
    <property type="entry name" value="Winged helix-like DNA-binding domain superfamily/Winged helix DNA-binding domain"/>
    <property type="match status" value="1"/>
</dbReference>
<evidence type="ECO:0000259" key="2">
    <source>
        <dbReference type="Pfam" id="PF08279"/>
    </source>
</evidence>
<feature type="compositionally biased region" description="Polar residues" evidence="1">
    <location>
        <begin position="267"/>
        <end position="279"/>
    </location>
</feature>
<dbReference type="InterPro" id="IPR036388">
    <property type="entry name" value="WH-like_DNA-bd_sf"/>
</dbReference>
<evidence type="ECO:0000313" key="4">
    <source>
        <dbReference type="Proteomes" id="UP001597277"/>
    </source>
</evidence>
<dbReference type="PANTHER" id="PTHR30363">
    <property type="entry name" value="HTH-TYPE TRANSCRIPTIONAL REGULATOR SRLR-RELATED"/>
    <property type="match status" value="1"/>
</dbReference>
<protein>
    <submittedName>
        <fullName evidence="3">Helix-turn-helix transcriptional regulator</fullName>
    </submittedName>
</protein>
<gene>
    <name evidence="3" type="ORF">ACFSE6_09945</name>
</gene>
<dbReference type="InterPro" id="IPR013196">
    <property type="entry name" value="HTH_11"/>
</dbReference>
<comment type="caution">
    <text evidence="3">The sequence shown here is derived from an EMBL/GenBank/DDBJ whole genome shotgun (WGS) entry which is preliminary data.</text>
</comment>
<name>A0ABW4L3J9_9MICO</name>
<keyword evidence="4" id="KW-1185">Reference proteome</keyword>
<dbReference type="InterPro" id="IPR036390">
    <property type="entry name" value="WH_DNA-bd_sf"/>
</dbReference>
<accession>A0ABW4L3J9</accession>
<organism evidence="3 4">
    <name type="scientific">Georgenia deserti</name>
    <dbReference type="NCBI Taxonomy" id="2093781"/>
    <lineage>
        <taxon>Bacteria</taxon>
        <taxon>Bacillati</taxon>
        <taxon>Actinomycetota</taxon>
        <taxon>Actinomycetes</taxon>
        <taxon>Micrococcales</taxon>
        <taxon>Bogoriellaceae</taxon>
        <taxon>Georgenia</taxon>
    </lineage>
</organism>
<sequence>MSRRPAAPPNPERREEDHAVRTQDETRQDAEASTREKVLELVVEQGPVSAATLARTLDLTPAAVRRHIAHLQDDGQIVVHEPAGPGQRRRGRPARHYVATEAGRAGLTDAYSDLATHVLDFLQQVAGEDALAAFAEDRVAELERRYRPVIDQAGTSRAARVQALAEALTADGYAATTRGIGSQAIALQLCQGHCPVQDVAEHYPQLCEAETQAFSRLLDVHVQRLSTLATGGHVCTTHIPLAVPRQTADTALTAPSDPETHDDHLSGDQSPTRSTEGNR</sequence>
<dbReference type="PANTHER" id="PTHR30363:SF28">
    <property type="entry name" value="TRANSCRIPTIONAL REGULATORY PROTEIN-RELATED"/>
    <property type="match status" value="1"/>
</dbReference>
<reference evidence="4" key="1">
    <citation type="journal article" date="2019" name="Int. J. Syst. Evol. Microbiol.">
        <title>The Global Catalogue of Microorganisms (GCM) 10K type strain sequencing project: providing services to taxonomists for standard genome sequencing and annotation.</title>
        <authorList>
            <consortium name="The Broad Institute Genomics Platform"/>
            <consortium name="The Broad Institute Genome Sequencing Center for Infectious Disease"/>
            <person name="Wu L."/>
            <person name="Ma J."/>
        </authorList>
    </citation>
    <scope>NUCLEOTIDE SEQUENCE [LARGE SCALE GENOMIC DNA]</scope>
    <source>
        <strain evidence="4">JCM 17130</strain>
    </source>
</reference>
<dbReference type="RefSeq" id="WP_388005871.1">
    <property type="nucleotide sequence ID" value="NZ_JBHUEE010000004.1"/>
</dbReference>
<evidence type="ECO:0000313" key="3">
    <source>
        <dbReference type="EMBL" id="MFD1718158.1"/>
    </source>
</evidence>
<dbReference type="Proteomes" id="UP001597277">
    <property type="component" value="Unassembled WGS sequence"/>
</dbReference>